<name>A0A8F3E452_9VIRU</name>
<reference evidence="2" key="1">
    <citation type="journal article" date="2021" name="Allergy">
        <title>RNA viruses in the house dust mite Dermatophagoides pteronyssinus, detection in environmental samples and in commercial allergen extracts used for in vivo diagnosis.</title>
        <authorList>
            <person name="Vidal-Quist J.C."/>
            <person name="Vidal C."/>
            <person name="Escolar F."/>
            <person name="Lambrecht B.N."/>
            <person name="Rombauts S."/>
            <person name="Hernandez-Crespo P."/>
        </authorList>
    </citation>
    <scope>NUCLEOTIDE SEQUENCE</scope>
</reference>
<feature type="transmembrane region" description="Helical" evidence="1">
    <location>
        <begin position="69"/>
        <end position="89"/>
    </location>
</feature>
<accession>A0A8F3E452</accession>
<sequence length="117" mass="13385">MASGLYPIALRPFLSPMMCWMVQKVFMAGWFAIVCQPCYFTASALLMFRPFHFRLIRMFPSRTSLLITLLVRLILVLKAGTLMAVPSSLPSTYDFCDLVMLNLIPVLLLLPWLQCCF</sequence>
<organism evidence="2">
    <name type="scientific">Dermatophagoides pteronyssinus virus 5</name>
    <dbReference type="NCBI Taxonomy" id="2851132"/>
    <lineage>
        <taxon>Viruses</taxon>
        <taxon>Riboviria</taxon>
    </lineage>
</organism>
<protein>
    <submittedName>
        <fullName evidence="2">Uncharacterized protein</fullName>
    </submittedName>
</protein>
<proteinExistence type="predicted"/>
<keyword evidence="1" id="KW-0472">Membrane</keyword>
<evidence type="ECO:0000313" key="2">
    <source>
        <dbReference type="EMBL" id="QWY79457.1"/>
    </source>
</evidence>
<keyword evidence="1" id="KW-0812">Transmembrane</keyword>
<evidence type="ECO:0000256" key="1">
    <source>
        <dbReference type="SAM" id="Phobius"/>
    </source>
</evidence>
<feature type="transmembrane region" description="Helical" evidence="1">
    <location>
        <begin position="25"/>
        <end position="48"/>
    </location>
</feature>
<feature type="transmembrane region" description="Helical" evidence="1">
    <location>
        <begin position="95"/>
        <end position="113"/>
    </location>
</feature>
<keyword evidence="1" id="KW-1133">Transmembrane helix</keyword>
<dbReference type="EMBL" id="MW355887">
    <property type="protein sequence ID" value="QWY79457.1"/>
    <property type="molecule type" value="Genomic_RNA"/>
</dbReference>
<gene>
    <name evidence="2" type="ORF">DerpV5_gp1</name>
</gene>